<keyword evidence="2 4" id="KW-0648">Protein biosynthesis</keyword>
<dbReference type="CDD" id="cd00002">
    <property type="entry name" value="YbaK_deacylase"/>
    <property type="match status" value="1"/>
</dbReference>
<dbReference type="PANTHER" id="PTHR30411">
    <property type="entry name" value="CYTOPLASMIC PROTEIN"/>
    <property type="match status" value="1"/>
</dbReference>
<dbReference type="STRING" id="1120919.GCA_000429165_02072"/>
<evidence type="ECO:0000313" key="7">
    <source>
        <dbReference type="Proteomes" id="UP000321635"/>
    </source>
</evidence>
<dbReference type="PANTHER" id="PTHR30411:SF0">
    <property type="entry name" value="CYS-TRNA(PRO)_CYS-TRNA(CYS) DEACYLASE YBAK"/>
    <property type="match status" value="1"/>
</dbReference>
<dbReference type="InterPro" id="IPR036754">
    <property type="entry name" value="YbaK/aa-tRNA-synt-asso_dom_sf"/>
</dbReference>
<dbReference type="GO" id="GO:0002161">
    <property type="term" value="F:aminoacyl-tRNA deacylase activity"/>
    <property type="evidence" value="ECO:0007669"/>
    <property type="project" value="InterPro"/>
</dbReference>
<evidence type="ECO:0000256" key="1">
    <source>
        <dbReference type="ARBA" id="ARBA00009798"/>
    </source>
</evidence>
<comment type="similarity">
    <text evidence="1 4">Belongs to the prolyl-tRNA editing family. YbaK/EbsC subfamily.</text>
</comment>
<sequence length="160" mass="16744">MSKTTPATAFLRRTNVPFETLSYDYDPSADRLGVHAAAAMGEPEDRVFKTLMTEVDGAAVCVVIPVARELSMKKLAAAAGGKSARMMKPADAERVTGFKVGGISPFGRRKATPTILAREALEQPYIVANGGARGVQVKLSPTDALTAMNGVPGDVLAPVA</sequence>
<evidence type="ECO:0000313" key="6">
    <source>
        <dbReference type="EMBL" id="GEN59318.1"/>
    </source>
</evidence>
<dbReference type="AlphaFoldDB" id="A0A511X8Q6"/>
<evidence type="ECO:0000259" key="5">
    <source>
        <dbReference type="Pfam" id="PF04073"/>
    </source>
</evidence>
<proteinExistence type="inferred from homology"/>
<evidence type="ECO:0000256" key="3">
    <source>
        <dbReference type="ARBA" id="ARBA00023239"/>
    </source>
</evidence>
<dbReference type="EC" id="4.2.-.-" evidence="4"/>
<dbReference type="SUPFAM" id="SSF55826">
    <property type="entry name" value="YbaK/ProRS associated domain"/>
    <property type="match status" value="1"/>
</dbReference>
<protein>
    <recommendedName>
        <fullName evidence="4">Cys-tRNA(Pro)/Cys-tRNA(Cys) deacylase</fullName>
        <ecNumber evidence="4">4.2.-.-</ecNumber>
    </recommendedName>
</protein>
<dbReference type="Proteomes" id="UP000321635">
    <property type="component" value="Unassembled WGS sequence"/>
</dbReference>
<keyword evidence="3 4" id="KW-0456">Lyase</keyword>
<dbReference type="OrthoDB" id="9809296at2"/>
<accession>A0A511X8Q6</accession>
<evidence type="ECO:0000256" key="2">
    <source>
        <dbReference type="ARBA" id="ARBA00022917"/>
    </source>
</evidence>
<reference evidence="6 7" key="1">
    <citation type="submission" date="2019-07" db="EMBL/GenBank/DDBJ databases">
        <title>Whole genome shotgun sequence of Acetobacter nitrogenifigens NBRC 105050.</title>
        <authorList>
            <person name="Hosoyama A."/>
            <person name="Uohara A."/>
            <person name="Ohji S."/>
            <person name="Ichikawa N."/>
        </authorList>
    </citation>
    <scope>NUCLEOTIDE SEQUENCE [LARGE SCALE GENOMIC DNA]</scope>
    <source>
        <strain evidence="6 7">NBRC 105050</strain>
    </source>
</reference>
<dbReference type="RefSeq" id="WP_026397990.1">
    <property type="nucleotide sequence ID" value="NZ_AUBI01000006.1"/>
</dbReference>
<feature type="domain" description="YbaK/aminoacyl-tRNA synthetase-associated" evidence="5">
    <location>
        <begin position="36"/>
        <end position="144"/>
    </location>
</feature>
<dbReference type="GO" id="GO:0006412">
    <property type="term" value="P:translation"/>
    <property type="evidence" value="ECO:0007669"/>
    <property type="project" value="UniProtKB-KW"/>
</dbReference>
<dbReference type="InterPro" id="IPR004369">
    <property type="entry name" value="Prolyl-tRNA_editing_YbaK/EbsC"/>
</dbReference>
<dbReference type="GO" id="GO:0016829">
    <property type="term" value="F:lyase activity"/>
    <property type="evidence" value="ECO:0007669"/>
    <property type="project" value="UniProtKB-KW"/>
</dbReference>
<name>A0A511X8Q6_9PROT</name>
<dbReference type="Pfam" id="PF04073">
    <property type="entry name" value="tRNA_edit"/>
    <property type="match status" value="1"/>
</dbReference>
<dbReference type="EMBL" id="BJYF01000006">
    <property type="protein sequence ID" value="GEN59318.1"/>
    <property type="molecule type" value="Genomic_DNA"/>
</dbReference>
<gene>
    <name evidence="6" type="ORF">ANI02nite_12020</name>
</gene>
<comment type="caution">
    <text evidence="6">The sequence shown here is derived from an EMBL/GenBank/DDBJ whole genome shotgun (WGS) entry which is preliminary data.</text>
</comment>
<organism evidence="6 7">
    <name type="scientific">Acetobacter nitrogenifigens DSM 23921 = NBRC 105050</name>
    <dbReference type="NCBI Taxonomy" id="1120919"/>
    <lineage>
        <taxon>Bacteria</taxon>
        <taxon>Pseudomonadati</taxon>
        <taxon>Pseudomonadota</taxon>
        <taxon>Alphaproteobacteria</taxon>
        <taxon>Acetobacterales</taxon>
        <taxon>Acetobacteraceae</taxon>
        <taxon>Acetobacter</taxon>
    </lineage>
</organism>
<keyword evidence="7" id="KW-1185">Reference proteome</keyword>
<dbReference type="Gene3D" id="3.90.960.10">
    <property type="entry name" value="YbaK/aminoacyl-tRNA synthetase-associated domain"/>
    <property type="match status" value="1"/>
</dbReference>
<dbReference type="InterPro" id="IPR007214">
    <property type="entry name" value="YbaK/aa-tRNA-synth-assoc-dom"/>
</dbReference>
<evidence type="ECO:0000256" key="4">
    <source>
        <dbReference type="PIRNR" id="PIRNR006181"/>
    </source>
</evidence>
<dbReference type="PIRSF" id="PIRSF006181">
    <property type="entry name" value="EbsC_YbaK"/>
    <property type="match status" value="1"/>
</dbReference>
<dbReference type="NCBIfam" id="TIGR00011">
    <property type="entry name" value="YbaK_EbsC"/>
    <property type="match status" value="1"/>
</dbReference>